<proteinExistence type="predicted"/>
<dbReference type="Proteomes" id="UP001595733">
    <property type="component" value="Unassembled WGS sequence"/>
</dbReference>
<evidence type="ECO:0000259" key="3">
    <source>
        <dbReference type="Pfam" id="PF14493"/>
    </source>
</evidence>
<keyword evidence="2" id="KW-0804">Transcription</keyword>
<evidence type="ECO:0000256" key="2">
    <source>
        <dbReference type="ARBA" id="ARBA00023163"/>
    </source>
</evidence>
<accession>A0ABV8UUZ3</accession>
<organism evidence="4 5">
    <name type="scientific">Chryseomicrobium palamuruense</name>
    <dbReference type="NCBI Taxonomy" id="682973"/>
    <lineage>
        <taxon>Bacteria</taxon>
        <taxon>Bacillati</taxon>
        <taxon>Bacillota</taxon>
        <taxon>Bacilli</taxon>
        <taxon>Bacillales</taxon>
        <taxon>Caryophanaceae</taxon>
        <taxon>Chryseomicrobium</taxon>
    </lineage>
</organism>
<name>A0ABV8UUZ3_9BACL</name>
<keyword evidence="1" id="KW-0805">Transcription regulation</keyword>
<dbReference type="RefSeq" id="WP_378140828.1">
    <property type="nucleotide sequence ID" value="NZ_JBHSEF010000011.1"/>
</dbReference>
<comment type="caution">
    <text evidence="4">The sequence shown here is derived from an EMBL/GenBank/DDBJ whole genome shotgun (WGS) entry which is preliminary data.</text>
</comment>
<dbReference type="EMBL" id="JBHSEF010000011">
    <property type="protein sequence ID" value="MFC4354551.1"/>
    <property type="molecule type" value="Genomic_DNA"/>
</dbReference>
<gene>
    <name evidence="4" type="ORF">ACFO0S_05585</name>
</gene>
<evidence type="ECO:0000313" key="5">
    <source>
        <dbReference type="Proteomes" id="UP001595733"/>
    </source>
</evidence>
<dbReference type="InterPro" id="IPR016032">
    <property type="entry name" value="Sig_transdc_resp-reg_C-effctor"/>
</dbReference>
<evidence type="ECO:0000256" key="1">
    <source>
        <dbReference type="ARBA" id="ARBA00023015"/>
    </source>
</evidence>
<protein>
    <submittedName>
        <fullName evidence="4">Helix-turn-helix domain-containing protein</fullName>
    </submittedName>
</protein>
<dbReference type="InterPro" id="IPR029491">
    <property type="entry name" value="Helicase_HTH"/>
</dbReference>
<feature type="domain" description="Helicase Helix-turn-helix" evidence="3">
    <location>
        <begin position="242"/>
        <end position="329"/>
    </location>
</feature>
<reference evidence="5" key="1">
    <citation type="journal article" date="2019" name="Int. J. Syst. Evol. Microbiol.">
        <title>The Global Catalogue of Microorganisms (GCM) 10K type strain sequencing project: providing services to taxonomists for standard genome sequencing and annotation.</title>
        <authorList>
            <consortium name="The Broad Institute Genomics Platform"/>
            <consortium name="The Broad Institute Genome Sequencing Center for Infectious Disease"/>
            <person name="Wu L."/>
            <person name="Ma J."/>
        </authorList>
    </citation>
    <scope>NUCLEOTIDE SEQUENCE [LARGE SCALE GENOMIC DNA]</scope>
    <source>
        <strain evidence="5">CCUG 50353</strain>
    </source>
</reference>
<dbReference type="Pfam" id="PF14493">
    <property type="entry name" value="HTH_40"/>
    <property type="match status" value="1"/>
</dbReference>
<sequence>MYFQQILLDLFSKLNGERSSMAPYYILRGKKSGQTLQDIHYYQATFYFGIAPDLTKEVYQQEVDQLFTNYWVTNEDEPKLTQRGQRELESFIEPMYSYATNSVLGEFEKRVLLLTQVASNRLAHIPTYYPVILDEIIQRDCKRLIHLLGGVDKTSLQLKTVIGEFLEKTGQQEEVKMIFVYRLTGYESAGLTWTQLGEQLNLRPLDALFKYRSLLAEFATYLLQNESEIAVIVPKSELLTETARKTLEWYTKGHNFHEIASIRRLKESTIEDHFVEIASARPDLSFNEILTEEQVREILCVRKELDTHKLKSLREQLPHYSYFQLRLALAKGEIIS</sequence>
<evidence type="ECO:0000313" key="4">
    <source>
        <dbReference type="EMBL" id="MFC4354551.1"/>
    </source>
</evidence>
<keyword evidence="5" id="KW-1185">Reference proteome</keyword>
<dbReference type="SUPFAM" id="SSF46894">
    <property type="entry name" value="C-terminal effector domain of the bipartite response regulators"/>
    <property type="match status" value="1"/>
</dbReference>